<reference evidence="3" key="1">
    <citation type="journal article" date="2020" name="Cell">
        <title>Large-Scale Comparative Analyses of Tick Genomes Elucidate Their Genetic Diversity and Vector Capacities.</title>
        <authorList>
            <consortium name="Tick Genome and Microbiome Consortium (TIGMIC)"/>
            <person name="Jia N."/>
            <person name="Wang J."/>
            <person name="Shi W."/>
            <person name="Du L."/>
            <person name="Sun Y."/>
            <person name="Zhan W."/>
            <person name="Jiang J.F."/>
            <person name="Wang Q."/>
            <person name="Zhang B."/>
            <person name="Ji P."/>
            <person name="Bell-Sakyi L."/>
            <person name="Cui X.M."/>
            <person name="Yuan T.T."/>
            <person name="Jiang B.G."/>
            <person name="Yang W.F."/>
            <person name="Lam T.T."/>
            <person name="Chang Q.C."/>
            <person name="Ding S.J."/>
            <person name="Wang X.J."/>
            <person name="Zhu J.G."/>
            <person name="Ruan X.D."/>
            <person name="Zhao L."/>
            <person name="Wei J.T."/>
            <person name="Ye R.Z."/>
            <person name="Que T.C."/>
            <person name="Du C.H."/>
            <person name="Zhou Y.H."/>
            <person name="Cheng J.X."/>
            <person name="Dai P.F."/>
            <person name="Guo W.B."/>
            <person name="Han X.H."/>
            <person name="Huang E.J."/>
            <person name="Li L.F."/>
            <person name="Wei W."/>
            <person name="Gao Y.C."/>
            <person name="Liu J.Z."/>
            <person name="Shao H.Z."/>
            <person name="Wang X."/>
            <person name="Wang C.C."/>
            <person name="Yang T.C."/>
            <person name="Huo Q.B."/>
            <person name="Li W."/>
            <person name="Chen H.Y."/>
            <person name="Chen S.E."/>
            <person name="Zhou L.G."/>
            <person name="Ni X.B."/>
            <person name="Tian J.H."/>
            <person name="Sheng Y."/>
            <person name="Liu T."/>
            <person name="Pan Y.S."/>
            <person name="Xia L.Y."/>
            <person name="Li J."/>
            <person name="Zhao F."/>
            <person name="Cao W.C."/>
        </authorList>
    </citation>
    <scope>NUCLEOTIDE SEQUENCE</scope>
    <source>
        <strain evidence="3">Rmic-2018</strain>
    </source>
</reference>
<evidence type="ECO:0000313" key="3">
    <source>
        <dbReference type="EMBL" id="KAH8023372.1"/>
    </source>
</evidence>
<proteinExistence type="predicted"/>
<dbReference type="InterPro" id="IPR000718">
    <property type="entry name" value="Peptidase_M13"/>
</dbReference>
<sequence>MEDKRSSTGVSPPDASRQSGGKNRALEKLDSQEAVTADGFSVKLPGQPADSTPNKAQEQPGVKEADHAQSDQVEVSAPIPTSKPLVKKRRISIFTEFLEKLHSTSKEKIKVKAVSKTPAGGPPQGRKLDDKALQQLLRGAPYQESSPALPVNTNPCTRRCWAVAVILVIVIAGVVIFLPLMWSRGVCETPVCRHYAMLLDDTISSTLPPCIDFHAHVCAGWERSHRISVIDNVYEQ</sequence>
<keyword evidence="2" id="KW-0472">Membrane</keyword>
<dbReference type="GO" id="GO:0006508">
    <property type="term" value="P:proteolysis"/>
    <property type="evidence" value="ECO:0007669"/>
    <property type="project" value="InterPro"/>
</dbReference>
<evidence type="ECO:0000256" key="1">
    <source>
        <dbReference type="SAM" id="MobiDB-lite"/>
    </source>
</evidence>
<feature type="region of interest" description="Disordered" evidence="1">
    <location>
        <begin position="1"/>
        <end position="81"/>
    </location>
</feature>
<dbReference type="Proteomes" id="UP000821866">
    <property type="component" value="Chromosome 6"/>
</dbReference>
<dbReference type="SUPFAM" id="SSF55486">
    <property type="entry name" value="Metalloproteases ('zincins'), catalytic domain"/>
    <property type="match status" value="1"/>
</dbReference>
<dbReference type="GO" id="GO:0004222">
    <property type="term" value="F:metalloendopeptidase activity"/>
    <property type="evidence" value="ECO:0007669"/>
    <property type="project" value="InterPro"/>
</dbReference>
<reference evidence="3" key="2">
    <citation type="submission" date="2021-09" db="EMBL/GenBank/DDBJ databases">
        <authorList>
            <person name="Jia N."/>
            <person name="Wang J."/>
            <person name="Shi W."/>
            <person name="Du L."/>
            <person name="Sun Y."/>
            <person name="Zhan W."/>
            <person name="Jiang J."/>
            <person name="Wang Q."/>
            <person name="Zhang B."/>
            <person name="Ji P."/>
            <person name="Sakyi L.B."/>
            <person name="Cui X."/>
            <person name="Yuan T."/>
            <person name="Jiang B."/>
            <person name="Yang W."/>
            <person name="Lam T.T.-Y."/>
            <person name="Chang Q."/>
            <person name="Ding S."/>
            <person name="Wang X."/>
            <person name="Zhu J."/>
            <person name="Ruan X."/>
            <person name="Zhao L."/>
            <person name="Wei J."/>
            <person name="Que T."/>
            <person name="Du C."/>
            <person name="Cheng J."/>
            <person name="Dai P."/>
            <person name="Han X."/>
            <person name="Huang E."/>
            <person name="Gao Y."/>
            <person name="Liu J."/>
            <person name="Shao H."/>
            <person name="Ye R."/>
            <person name="Li L."/>
            <person name="Wei W."/>
            <person name="Wang X."/>
            <person name="Wang C."/>
            <person name="Huo Q."/>
            <person name="Li W."/>
            <person name="Guo W."/>
            <person name="Chen H."/>
            <person name="Chen S."/>
            <person name="Zhou L."/>
            <person name="Zhou L."/>
            <person name="Ni X."/>
            <person name="Tian J."/>
            <person name="Zhou Y."/>
            <person name="Sheng Y."/>
            <person name="Liu T."/>
            <person name="Pan Y."/>
            <person name="Xia L."/>
            <person name="Li J."/>
            <person name="Zhao F."/>
            <person name="Cao W."/>
        </authorList>
    </citation>
    <scope>NUCLEOTIDE SEQUENCE</scope>
    <source>
        <strain evidence="3">Rmic-2018</strain>
        <tissue evidence="3">Larvae</tissue>
    </source>
</reference>
<evidence type="ECO:0000313" key="4">
    <source>
        <dbReference type="Proteomes" id="UP000821866"/>
    </source>
</evidence>
<evidence type="ECO:0000256" key="2">
    <source>
        <dbReference type="SAM" id="Phobius"/>
    </source>
</evidence>
<keyword evidence="2" id="KW-1133">Transmembrane helix</keyword>
<keyword evidence="2" id="KW-0812">Transmembrane</keyword>
<dbReference type="PROSITE" id="PS51885">
    <property type="entry name" value="NEPRILYSIN"/>
    <property type="match status" value="1"/>
</dbReference>
<dbReference type="AlphaFoldDB" id="A0A9J6DMV4"/>
<name>A0A9J6DMV4_RHIMP</name>
<protein>
    <submittedName>
        <fullName evidence="3">Uncharacterized protein</fullName>
    </submittedName>
</protein>
<keyword evidence="4" id="KW-1185">Reference proteome</keyword>
<comment type="caution">
    <text evidence="3">The sequence shown here is derived from an EMBL/GenBank/DDBJ whole genome shotgun (WGS) entry which is preliminary data.</text>
</comment>
<dbReference type="EMBL" id="JABSTU010000008">
    <property type="protein sequence ID" value="KAH8023372.1"/>
    <property type="molecule type" value="Genomic_DNA"/>
</dbReference>
<accession>A0A9J6DMV4</accession>
<gene>
    <name evidence="3" type="ORF">HPB51_013210</name>
</gene>
<organism evidence="3 4">
    <name type="scientific">Rhipicephalus microplus</name>
    <name type="common">Cattle tick</name>
    <name type="synonym">Boophilus microplus</name>
    <dbReference type="NCBI Taxonomy" id="6941"/>
    <lineage>
        <taxon>Eukaryota</taxon>
        <taxon>Metazoa</taxon>
        <taxon>Ecdysozoa</taxon>
        <taxon>Arthropoda</taxon>
        <taxon>Chelicerata</taxon>
        <taxon>Arachnida</taxon>
        <taxon>Acari</taxon>
        <taxon>Parasitiformes</taxon>
        <taxon>Ixodida</taxon>
        <taxon>Ixodoidea</taxon>
        <taxon>Ixodidae</taxon>
        <taxon>Rhipicephalinae</taxon>
        <taxon>Rhipicephalus</taxon>
        <taxon>Boophilus</taxon>
    </lineage>
</organism>
<feature type="transmembrane region" description="Helical" evidence="2">
    <location>
        <begin position="160"/>
        <end position="182"/>
    </location>
</feature>